<evidence type="ECO:0000256" key="4">
    <source>
        <dbReference type="ARBA" id="ARBA00022801"/>
    </source>
</evidence>
<feature type="domain" description="PLD phosphodiesterase" evidence="7">
    <location>
        <begin position="328"/>
        <end position="354"/>
    </location>
</feature>
<dbReference type="GO" id="GO:0004630">
    <property type="term" value="F:phospholipase D activity"/>
    <property type="evidence" value="ECO:0007669"/>
    <property type="project" value="UniProtKB-EC"/>
</dbReference>
<dbReference type="InterPro" id="IPR001736">
    <property type="entry name" value="PLipase_D/transphosphatidylase"/>
</dbReference>
<dbReference type="GO" id="GO:0006793">
    <property type="term" value="P:phosphorus metabolic process"/>
    <property type="evidence" value="ECO:0007669"/>
    <property type="project" value="UniProtKB-ARBA"/>
</dbReference>
<dbReference type="EC" id="3.1.4.4" evidence="3"/>
<accession>A0A4Y8LWJ0</accession>
<dbReference type="Pfam" id="PF13091">
    <property type="entry name" value="PLDc_2"/>
    <property type="match status" value="1"/>
</dbReference>
<keyword evidence="9" id="KW-1185">Reference proteome</keyword>
<evidence type="ECO:0000256" key="5">
    <source>
        <dbReference type="ARBA" id="ARBA00022963"/>
    </source>
</evidence>
<dbReference type="Gene3D" id="3.30.870.10">
    <property type="entry name" value="Endonuclease Chain A"/>
    <property type="match status" value="2"/>
</dbReference>
<comment type="similarity">
    <text evidence="2">Belongs to the phospholipase D family.</text>
</comment>
<evidence type="ECO:0000256" key="3">
    <source>
        <dbReference type="ARBA" id="ARBA00012027"/>
    </source>
</evidence>
<evidence type="ECO:0000259" key="7">
    <source>
        <dbReference type="PROSITE" id="PS50035"/>
    </source>
</evidence>
<dbReference type="PANTHER" id="PTHR43856">
    <property type="entry name" value="CARDIOLIPIN HYDROLASE"/>
    <property type="match status" value="1"/>
</dbReference>
<sequence>MYKAFFEIPVDFRKRGKHGSSPKLLRNLMNELEGAQEIWISMFLYNNPYLHEFLKKKAAAGTKVVVISIPLSGYSDQPYEVDGYRAKRSKREFAQQIYEDPGAIDLRIFPHTYVWKRKQVKRGSDVYSLHVKCMLAKFTEGFSKCVLTSSNMACGDPSHSENMLVTAGDPDTTARFTAFFESLYANTLDIPSYQRFLEDNNNLDAHYSIAHQVDWPNLDHNQTWFTGPWIRCDSIGSNQYARKRILDLISNAQNRIYLCAQHFNDFRPFGSIDGARSIVDILLEAAGQKNIDIRLLTQTTSAHQEEKGRTIRSEEALIGNSKIEQRYLSPIIHDKFIIADDAMMVMTANMTSTQYAWDDDREMQYEVDGVEFSVLHQCFSEVNAFQVVKDAAITRQYEQHFSQLWERATKVIVRQN</sequence>
<keyword evidence="6" id="KW-0443">Lipid metabolism</keyword>
<dbReference type="GO" id="GO:0016042">
    <property type="term" value="P:lipid catabolic process"/>
    <property type="evidence" value="ECO:0007669"/>
    <property type="project" value="UniProtKB-KW"/>
</dbReference>
<reference evidence="8 9" key="1">
    <citation type="submission" date="2019-03" db="EMBL/GenBank/DDBJ databases">
        <title>Cohnella endophytica sp. nov., a novel endophytic bacterium isolated from bark of Sonneratia apetala.</title>
        <authorList>
            <person name="Tuo L."/>
        </authorList>
    </citation>
    <scope>NUCLEOTIDE SEQUENCE [LARGE SCALE GENOMIC DNA]</scope>
    <source>
        <strain evidence="8 9">CCTCC AB 208254</strain>
    </source>
</reference>
<dbReference type="EMBL" id="SOMN01000018">
    <property type="protein sequence ID" value="TFE25598.1"/>
    <property type="molecule type" value="Genomic_DNA"/>
</dbReference>
<dbReference type="OrthoDB" id="9814092at2"/>
<gene>
    <name evidence="8" type="ORF">E2980_13505</name>
</gene>
<organism evidence="8 9">
    <name type="scientific">Cohnella luojiensis</name>
    <dbReference type="NCBI Taxonomy" id="652876"/>
    <lineage>
        <taxon>Bacteria</taxon>
        <taxon>Bacillati</taxon>
        <taxon>Bacillota</taxon>
        <taxon>Bacilli</taxon>
        <taxon>Bacillales</taxon>
        <taxon>Paenibacillaceae</taxon>
        <taxon>Cohnella</taxon>
    </lineage>
</organism>
<dbReference type="InterPro" id="IPR025202">
    <property type="entry name" value="PLD-like_dom"/>
</dbReference>
<comment type="caution">
    <text evidence="8">The sequence shown here is derived from an EMBL/GenBank/DDBJ whole genome shotgun (WGS) entry which is preliminary data.</text>
</comment>
<evidence type="ECO:0000256" key="1">
    <source>
        <dbReference type="ARBA" id="ARBA00000798"/>
    </source>
</evidence>
<comment type="catalytic activity">
    <reaction evidence="1">
        <text>a 1,2-diacyl-sn-glycero-3-phosphocholine + H2O = a 1,2-diacyl-sn-glycero-3-phosphate + choline + H(+)</text>
        <dbReference type="Rhea" id="RHEA:14445"/>
        <dbReference type="ChEBI" id="CHEBI:15354"/>
        <dbReference type="ChEBI" id="CHEBI:15377"/>
        <dbReference type="ChEBI" id="CHEBI:15378"/>
        <dbReference type="ChEBI" id="CHEBI:57643"/>
        <dbReference type="ChEBI" id="CHEBI:58608"/>
        <dbReference type="EC" id="3.1.4.4"/>
    </reaction>
</comment>
<evidence type="ECO:0000256" key="2">
    <source>
        <dbReference type="ARBA" id="ARBA00008664"/>
    </source>
</evidence>
<dbReference type="GO" id="GO:0016891">
    <property type="term" value="F:RNA endonuclease activity producing 5'-phosphomonoesters, hydrolytic mechanism"/>
    <property type="evidence" value="ECO:0007669"/>
    <property type="project" value="TreeGrafter"/>
</dbReference>
<dbReference type="InterPro" id="IPR051406">
    <property type="entry name" value="PLD_domain"/>
</dbReference>
<proteinExistence type="inferred from homology"/>
<protein>
    <recommendedName>
        <fullName evidence="3">phospholipase D</fullName>
        <ecNumber evidence="3">3.1.4.4</ecNumber>
    </recommendedName>
</protein>
<name>A0A4Y8LWJ0_9BACL</name>
<dbReference type="PROSITE" id="PS50035">
    <property type="entry name" value="PLD"/>
    <property type="match status" value="1"/>
</dbReference>
<dbReference type="Proteomes" id="UP000297900">
    <property type="component" value="Unassembled WGS sequence"/>
</dbReference>
<evidence type="ECO:0000313" key="8">
    <source>
        <dbReference type="EMBL" id="TFE25598.1"/>
    </source>
</evidence>
<dbReference type="PANTHER" id="PTHR43856:SF1">
    <property type="entry name" value="MITOCHONDRIAL CARDIOLIPIN HYDROLASE"/>
    <property type="match status" value="1"/>
</dbReference>
<evidence type="ECO:0000313" key="9">
    <source>
        <dbReference type="Proteomes" id="UP000297900"/>
    </source>
</evidence>
<keyword evidence="4" id="KW-0378">Hydrolase</keyword>
<dbReference type="AlphaFoldDB" id="A0A4Y8LWJ0"/>
<dbReference type="RefSeq" id="WP_135152714.1">
    <property type="nucleotide sequence ID" value="NZ_SOMN01000018.1"/>
</dbReference>
<dbReference type="SUPFAM" id="SSF56024">
    <property type="entry name" value="Phospholipase D/nuclease"/>
    <property type="match status" value="2"/>
</dbReference>
<keyword evidence="5" id="KW-0442">Lipid degradation</keyword>
<evidence type="ECO:0000256" key="6">
    <source>
        <dbReference type="ARBA" id="ARBA00023098"/>
    </source>
</evidence>